<keyword evidence="1" id="KW-0472">Membrane</keyword>
<evidence type="ECO:0000313" key="2">
    <source>
        <dbReference type="EMBL" id="TIH40072.1"/>
    </source>
</evidence>
<feature type="transmembrane region" description="Helical" evidence="1">
    <location>
        <begin position="178"/>
        <end position="196"/>
    </location>
</feature>
<feature type="transmembrane region" description="Helical" evidence="1">
    <location>
        <begin position="20"/>
        <end position="39"/>
    </location>
</feature>
<feature type="transmembrane region" description="Helical" evidence="1">
    <location>
        <begin position="145"/>
        <end position="166"/>
    </location>
</feature>
<sequence length="261" mass="27394">MPRILTQHTLKPDVRRWTGISAIAVAVLMSSEFVVKVAAVGSRPELSDESALAAFTAKVANASLTVIFIDIFLMAALVVFLASLRQLITVARHDLQWVADLSYGSGLVFVAVTLVGDALDAGGALDTVGQAPNGTVIRALIEGHIVMFGSIGGMLTALVVAAAGYVTFASTTLPRWTGWFAFAVAATNLLSVPAIFNGTSSKNLFSAGGPGVTATATFPFLAWVIVVGVVTIRGERHHRERLAERVGHRTAESPVTRPSAV</sequence>
<dbReference type="OrthoDB" id="3212416at2"/>
<gene>
    <name evidence="2" type="ORF">D4765_02790</name>
</gene>
<accession>A0A4T2C8V1</accession>
<reference evidence="2 3" key="1">
    <citation type="journal article" date="2019" name="Microorganisms">
        <title>Systematic Affiliation and Genome Analysis of Subtercola vilae DB165(T) with Particular Emphasis on Cold Adaptation of an Isolate from a High-Altitude Cold Volcano Lake.</title>
        <authorList>
            <person name="Villalobos A.S."/>
            <person name="Wiese J."/>
            <person name="Imhoff J.F."/>
            <person name="Dorador C."/>
            <person name="Keller A."/>
            <person name="Hentschel U."/>
        </authorList>
    </citation>
    <scope>NUCLEOTIDE SEQUENCE [LARGE SCALE GENOMIC DNA]</scope>
    <source>
        <strain evidence="2 3">DB165</strain>
    </source>
</reference>
<organism evidence="2 3">
    <name type="scientific">Subtercola vilae</name>
    <dbReference type="NCBI Taxonomy" id="2056433"/>
    <lineage>
        <taxon>Bacteria</taxon>
        <taxon>Bacillati</taxon>
        <taxon>Actinomycetota</taxon>
        <taxon>Actinomycetes</taxon>
        <taxon>Micrococcales</taxon>
        <taxon>Microbacteriaceae</taxon>
        <taxon>Subtercola</taxon>
    </lineage>
</organism>
<dbReference type="RefSeq" id="WP_136640705.1">
    <property type="nucleotide sequence ID" value="NZ_QYRT01000004.1"/>
</dbReference>
<evidence type="ECO:0000256" key="1">
    <source>
        <dbReference type="SAM" id="Phobius"/>
    </source>
</evidence>
<keyword evidence="3" id="KW-1185">Reference proteome</keyword>
<feature type="transmembrane region" description="Helical" evidence="1">
    <location>
        <begin position="59"/>
        <end position="82"/>
    </location>
</feature>
<dbReference type="AlphaFoldDB" id="A0A4T2C8V1"/>
<protein>
    <recommendedName>
        <fullName evidence="4">DUF4386 domain-containing protein</fullName>
    </recommendedName>
</protein>
<evidence type="ECO:0000313" key="3">
    <source>
        <dbReference type="Proteomes" id="UP000306192"/>
    </source>
</evidence>
<feature type="transmembrane region" description="Helical" evidence="1">
    <location>
        <begin position="103"/>
        <end position="125"/>
    </location>
</feature>
<keyword evidence="1" id="KW-1133">Transmembrane helix</keyword>
<feature type="transmembrane region" description="Helical" evidence="1">
    <location>
        <begin position="216"/>
        <end position="232"/>
    </location>
</feature>
<keyword evidence="1" id="KW-0812">Transmembrane</keyword>
<name>A0A4T2C8V1_9MICO</name>
<evidence type="ECO:0008006" key="4">
    <source>
        <dbReference type="Google" id="ProtNLM"/>
    </source>
</evidence>
<proteinExistence type="predicted"/>
<dbReference type="Proteomes" id="UP000306192">
    <property type="component" value="Unassembled WGS sequence"/>
</dbReference>
<dbReference type="EMBL" id="QYRT01000004">
    <property type="protein sequence ID" value="TIH40072.1"/>
    <property type="molecule type" value="Genomic_DNA"/>
</dbReference>
<comment type="caution">
    <text evidence="2">The sequence shown here is derived from an EMBL/GenBank/DDBJ whole genome shotgun (WGS) entry which is preliminary data.</text>
</comment>